<dbReference type="PIRSF" id="PIRSF000390">
    <property type="entry name" value="PLP_StrS"/>
    <property type="match status" value="1"/>
</dbReference>
<dbReference type="InterPro" id="IPR015421">
    <property type="entry name" value="PyrdxlP-dep_Trfase_major"/>
</dbReference>
<comment type="caution">
    <text evidence="6">The sequence shown here is derived from an EMBL/GenBank/DDBJ whole genome shotgun (WGS) entry which is preliminary data.</text>
</comment>
<dbReference type="Proteomes" id="UP000316609">
    <property type="component" value="Unassembled WGS sequence"/>
</dbReference>
<gene>
    <name evidence="6" type="ORF">E6K78_01240</name>
</gene>
<reference evidence="6 7" key="1">
    <citation type="journal article" date="2019" name="Nat. Microbiol.">
        <title>Mediterranean grassland soil C-N compound turnover is dependent on rainfall and depth, and is mediated by genomically divergent microorganisms.</title>
        <authorList>
            <person name="Diamond S."/>
            <person name="Andeer P.F."/>
            <person name="Li Z."/>
            <person name="Crits-Christoph A."/>
            <person name="Burstein D."/>
            <person name="Anantharaman K."/>
            <person name="Lane K.R."/>
            <person name="Thomas B.C."/>
            <person name="Pan C."/>
            <person name="Northen T.R."/>
            <person name="Banfield J.F."/>
        </authorList>
    </citation>
    <scope>NUCLEOTIDE SEQUENCE [LARGE SCALE GENOMIC DNA]</scope>
    <source>
        <strain evidence="6">WS_8</strain>
    </source>
</reference>
<evidence type="ECO:0000313" key="7">
    <source>
        <dbReference type="Proteomes" id="UP000316609"/>
    </source>
</evidence>
<dbReference type="Gene3D" id="3.90.1150.10">
    <property type="entry name" value="Aspartate Aminotransferase, domain 1"/>
    <property type="match status" value="1"/>
</dbReference>
<dbReference type="PANTHER" id="PTHR30244:SF36">
    <property type="entry name" value="3-OXO-GLUCOSE-6-PHOSPHATE:GLUTAMATE AMINOTRANSFERASE"/>
    <property type="match status" value="1"/>
</dbReference>
<dbReference type="FunFam" id="3.40.640.10:FF:000089">
    <property type="entry name" value="Aminotransferase, DegT/DnrJ/EryC1/StrS family"/>
    <property type="match status" value="1"/>
</dbReference>
<proteinExistence type="inferred from homology"/>
<evidence type="ECO:0000256" key="1">
    <source>
        <dbReference type="ARBA" id="ARBA00022898"/>
    </source>
</evidence>
<accession>A0A538TXR4</accession>
<dbReference type="CDD" id="cd00616">
    <property type="entry name" value="AHBA_syn"/>
    <property type="match status" value="1"/>
</dbReference>
<dbReference type="Gene3D" id="3.40.640.10">
    <property type="entry name" value="Type I PLP-dependent aspartate aminotransferase-like (Major domain)"/>
    <property type="match status" value="1"/>
</dbReference>
<sequence>MSVPLLDLRAQYADIKAELDQAVHRVLESTRFIGGPEVAGLEEEVARYCRSAHAIGCASGTDALLLALRVLDIGPGDEVVTSAFSFFASAGTIANVGARPVFVDIDPRAFNLDPHRLEAAITPATKAVMPVHLFGQCCDLTAVQAVCDKHQLWLIEDAAQAIGSEWEGRRAGSVGDFGCFSFFPSKNLGGAGDGGMVTANDAARAERLRLLREHGSKPKYHHAIIGTNSRLDAIQAAILRVKLRHLDRWSEARARNAALYDRLFEGAHLVRPYHDPRTRHIYNQYVIRVRDRDGLRAHLTERGIGSEIYYPVPLHLQECFAPLGYRAGDMRESEEAAREVLALPIYPELTEEQIRYVAAAVRDFTDPV</sequence>
<dbReference type="InterPro" id="IPR015422">
    <property type="entry name" value="PyrdxlP-dep_Trfase_small"/>
</dbReference>
<dbReference type="SUPFAM" id="SSF53383">
    <property type="entry name" value="PLP-dependent transferases"/>
    <property type="match status" value="1"/>
</dbReference>
<protein>
    <submittedName>
        <fullName evidence="6">DegT/DnrJ/EryC1/StrS family aminotransferase</fullName>
    </submittedName>
</protein>
<evidence type="ECO:0000256" key="5">
    <source>
        <dbReference type="RuleBase" id="RU004508"/>
    </source>
</evidence>
<dbReference type="InterPro" id="IPR015424">
    <property type="entry name" value="PyrdxlP-dep_Trfase"/>
</dbReference>
<keyword evidence="6" id="KW-0808">Transferase</keyword>
<dbReference type="GO" id="GO:0030170">
    <property type="term" value="F:pyridoxal phosphate binding"/>
    <property type="evidence" value="ECO:0007669"/>
    <property type="project" value="UniProtKB-ARBA"/>
</dbReference>
<feature type="active site" description="Proton acceptor" evidence="3">
    <location>
        <position position="186"/>
    </location>
</feature>
<dbReference type="GO" id="GO:0000271">
    <property type="term" value="P:polysaccharide biosynthetic process"/>
    <property type="evidence" value="ECO:0007669"/>
    <property type="project" value="TreeGrafter"/>
</dbReference>
<evidence type="ECO:0000256" key="4">
    <source>
        <dbReference type="PIRSR" id="PIRSR000390-2"/>
    </source>
</evidence>
<dbReference type="GO" id="GO:0008483">
    <property type="term" value="F:transaminase activity"/>
    <property type="evidence" value="ECO:0007669"/>
    <property type="project" value="UniProtKB-KW"/>
</dbReference>
<comment type="similarity">
    <text evidence="2 5">Belongs to the DegT/DnrJ/EryC1 family.</text>
</comment>
<dbReference type="InterPro" id="IPR000653">
    <property type="entry name" value="DegT/StrS_aminotransferase"/>
</dbReference>
<organism evidence="6 7">
    <name type="scientific">Eiseniibacteriota bacterium</name>
    <dbReference type="NCBI Taxonomy" id="2212470"/>
    <lineage>
        <taxon>Bacteria</taxon>
        <taxon>Candidatus Eiseniibacteriota</taxon>
    </lineage>
</organism>
<evidence type="ECO:0000313" key="6">
    <source>
        <dbReference type="EMBL" id="TMQ68425.1"/>
    </source>
</evidence>
<dbReference type="AlphaFoldDB" id="A0A538TXR4"/>
<keyword evidence="6" id="KW-0032">Aminotransferase</keyword>
<dbReference type="Pfam" id="PF01041">
    <property type="entry name" value="DegT_DnrJ_EryC1"/>
    <property type="match status" value="1"/>
</dbReference>
<dbReference type="PANTHER" id="PTHR30244">
    <property type="entry name" value="TRANSAMINASE"/>
    <property type="match status" value="1"/>
</dbReference>
<feature type="modified residue" description="N6-(pyridoxal phosphate)lysine" evidence="4">
    <location>
        <position position="186"/>
    </location>
</feature>
<name>A0A538TXR4_UNCEI</name>
<dbReference type="EMBL" id="VBOY01000010">
    <property type="protein sequence ID" value="TMQ68425.1"/>
    <property type="molecule type" value="Genomic_DNA"/>
</dbReference>
<keyword evidence="1 4" id="KW-0663">Pyridoxal phosphate</keyword>
<evidence type="ECO:0000256" key="2">
    <source>
        <dbReference type="ARBA" id="ARBA00037999"/>
    </source>
</evidence>
<evidence type="ECO:0000256" key="3">
    <source>
        <dbReference type="PIRSR" id="PIRSR000390-1"/>
    </source>
</evidence>